<comment type="catalytic activity">
    <reaction evidence="1 8">
        <text>3-dehydroquinate = 3-dehydroshikimate + H2O</text>
        <dbReference type="Rhea" id="RHEA:21096"/>
        <dbReference type="ChEBI" id="CHEBI:15377"/>
        <dbReference type="ChEBI" id="CHEBI:16630"/>
        <dbReference type="ChEBI" id="CHEBI:32364"/>
        <dbReference type="EC" id="4.2.1.10"/>
    </reaction>
</comment>
<accession>A0A4Y7RCA3</accession>
<evidence type="ECO:0000313" key="12">
    <source>
        <dbReference type="EMBL" id="TEB06645.1"/>
    </source>
</evidence>
<evidence type="ECO:0000256" key="1">
    <source>
        <dbReference type="ARBA" id="ARBA00001864"/>
    </source>
</evidence>
<dbReference type="NCBIfam" id="NF003807">
    <property type="entry name" value="PRK05395.1-4"/>
    <property type="match status" value="1"/>
</dbReference>
<comment type="caution">
    <text evidence="12">The sequence shown here is derived from an EMBL/GenBank/DDBJ whole genome shotgun (WGS) entry which is preliminary data.</text>
</comment>
<dbReference type="PANTHER" id="PTHR21272:SF3">
    <property type="entry name" value="CATABOLIC 3-DEHYDROQUINASE"/>
    <property type="match status" value="1"/>
</dbReference>
<proteinExistence type="inferred from homology"/>
<feature type="binding site" evidence="8 10">
    <location>
        <position position="86"/>
    </location>
    <ligand>
        <name>substrate</name>
    </ligand>
</feature>
<keyword evidence="6 8" id="KW-0057">Aromatic amino acid biosynthesis</keyword>
<evidence type="ECO:0000256" key="11">
    <source>
        <dbReference type="PIRSR" id="PIRSR001399-3"/>
    </source>
</evidence>
<feature type="binding site" evidence="8 10">
    <location>
        <position position="79"/>
    </location>
    <ligand>
        <name>substrate</name>
    </ligand>
</feature>
<feature type="binding site" evidence="8 10">
    <location>
        <position position="73"/>
    </location>
    <ligand>
        <name>substrate</name>
    </ligand>
</feature>
<dbReference type="NCBIfam" id="NF003806">
    <property type="entry name" value="PRK05395.1-3"/>
    <property type="match status" value="1"/>
</dbReference>
<keyword evidence="13" id="KW-1185">Reference proteome</keyword>
<dbReference type="EC" id="4.2.1.10" evidence="5 8"/>
<dbReference type="NCBIfam" id="NF003805">
    <property type="entry name" value="PRK05395.1-2"/>
    <property type="match status" value="1"/>
</dbReference>
<dbReference type="RefSeq" id="WP_134216904.1">
    <property type="nucleotide sequence ID" value="NZ_QFGA01000001.1"/>
</dbReference>
<dbReference type="GO" id="GO:0008652">
    <property type="term" value="P:amino acid biosynthetic process"/>
    <property type="evidence" value="ECO:0007669"/>
    <property type="project" value="UniProtKB-KW"/>
</dbReference>
<dbReference type="UniPathway" id="UPA00053">
    <property type="reaction ID" value="UER00086"/>
</dbReference>
<dbReference type="NCBIfam" id="TIGR01088">
    <property type="entry name" value="aroQ"/>
    <property type="match status" value="1"/>
</dbReference>
<evidence type="ECO:0000256" key="3">
    <source>
        <dbReference type="ARBA" id="ARBA00011037"/>
    </source>
</evidence>
<reference evidence="12 13" key="1">
    <citation type="journal article" date="2018" name="Environ. Microbiol.">
        <title>Novel energy conservation strategies and behaviour of Pelotomaculum schinkii driving syntrophic propionate catabolism.</title>
        <authorList>
            <person name="Hidalgo-Ahumada C.A.P."/>
            <person name="Nobu M.K."/>
            <person name="Narihiro T."/>
            <person name="Tamaki H."/>
            <person name="Liu W.T."/>
            <person name="Kamagata Y."/>
            <person name="Stams A.J.M."/>
            <person name="Imachi H."/>
            <person name="Sousa D.Z."/>
        </authorList>
    </citation>
    <scope>NUCLEOTIDE SEQUENCE [LARGE SCALE GENOMIC DNA]</scope>
    <source>
        <strain evidence="12 13">HH</strain>
    </source>
</reference>
<evidence type="ECO:0000313" key="13">
    <source>
        <dbReference type="Proteomes" id="UP000298324"/>
    </source>
</evidence>
<dbReference type="Gene3D" id="3.40.50.9100">
    <property type="entry name" value="Dehydroquinase, class II"/>
    <property type="match status" value="1"/>
</dbReference>
<evidence type="ECO:0000256" key="4">
    <source>
        <dbReference type="ARBA" id="ARBA00011193"/>
    </source>
</evidence>
<dbReference type="GO" id="GO:0009423">
    <property type="term" value="P:chorismate biosynthetic process"/>
    <property type="evidence" value="ECO:0007669"/>
    <property type="project" value="UniProtKB-UniRule"/>
</dbReference>
<dbReference type="Pfam" id="PF01220">
    <property type="entry name" value="DHquinase_II"/>
    <property type="match status" value="1"/>
</dbReference>
<dbReference type="GO" id="GO:0019631">
    <property type="term" value="P:quinate catabolic process"/>
    <property type="evidence" value="ECO:0007669"/>
    <property type="project" value="TreeGrafter"/>
</dbReference>
<feature type="binding site" evidence="8 10">
    <location>
        <position position="110"/>
    </location>
    <ligand>
        <name>substrate</name>
    </ligand>
</feature>
<feature type="binding site" evidence="8 10">
    <location>
        <begin position="100"/>
        <end position="101"/>
    </location>
    <ligand>
        <name>substrate</name>
    </ligand>
</feature>
<dbReference type="InterPro" id="IPR036441">
    <property type="entry name" value="DHquinase_II_sf"/>
</dbReference>
<dbReference type="AlphaFoldDB" id="A0A4Y7RCA3"/>
<feature type="active site" description="Proton donor" evidence="8 9">
    <location>
        <position position="99"/>
    </location>
</feature>
<evidence type="ECO:0000256" key="10">
    <source>
        <dbReference type="PIRSR" id="PIRSR001399-2"/>
    </source>
</evidence>
<protein>
    <recommendedName>
        <fullName evidence="5 8">3-dehydroquinate dehydratase</fullName>
        <shortName evidence="8">3-dehydroquinase</shortName>
        <ecNumber evidence="5 8">4.2.1.10</ecNumber>
    </recommendedName>
    <alternativeName>
        <fullName evidence="8">Type II DHQase</fullName>
    </alternativeName>
</protein>
<evidence type="ECO:0000256" key="5">
    <source>
        <dbReference type="ARBA" id="ARBA00012060"/>
    </source>
</evidence>
<comment type="subunit">
    <text evidence="4 8">Homododecamer.</text>
</comment>
<dbReference type="PANTHER" id="PTHR21272">
    <property type="entry name" value="CATABOLIC 3-DEHYDROQUINASE"/>
    <property type="match status" value="1"/>
</dbReference>
<dbReference type="EMBL" id="QFGA01000001">
    <property type="protein sequence ID" value="TEB06645.1"/>
    <property type="molecule type" value="Genomic_DNA"/>
</dbReference>
<evidence type="ECO:0000256" key="2">
    <source>
        <dbReference type="ARBA" id="ARBA00004902"/>
    </source>
</evidence>
<keyword evidence="7 8" id="KW-0456">Lyase</keyword>
<comment type="function">
    <text evidence="8">Catalyzes a trans-dehydration via an enolate intermediate.</text>
</comment>
<evidence type="ECO:0000256" key="8">
    <source>
        <dbReference type="HAMAP-Rule" id="MF_00169"/>
    </source>
</evidence>
<keyword evidence="8" id="KW-0028">Amino-acid biosynthesis</keyword>
<feature type="site" description="Transition state stabilizer" evidence="8 11">
    <location>
        <position position="17"/>
    </location>
</feature>
<dbReference type="GO" id="GO:0003855">
    <property type="term" value="F:3-dehydroquinate dehydratase activity"/>
    <property type="evidence" value="ECO:0007669"/>
    <property type="project" value="UniProtKB-UniRule"/>
</dbReference>
<dbReference type="Proteomes" id="UP000298324">
    <property type="component" value="Unassembled WGS sequence"/>
</dbReference>
<dbReference type="HAMAP" id="MF_00169">
    <property type="entry name" value="AroQ"/>
    <property type="match status" value="1"/>
</dbReference>
<evidence type="ECO:0000256" key="6">
    <source>
        <dbReference type="ARBA" id="ARBA00023141"/>
    </source>
</evidence>
<dbReference type="PIRSF" id="PIRSF001399">
    <property type="entry name" value="DHquinase_II"/>
    <property type="match status" value="1"/>
</dbReference>
<evidence type="ECO:0000256" key="9">
    <source>
        <dbReference type="PIRSR" id="PIRSR001399-1"/>
    </source>
</evidence>
<sequence>MHILILHGPNMNLLGRREPSVYGVLSLEQINEKLADLAAGLGVTITCRQSNHEGELVDLLHQAAVDSQAVVFNPGAYTHYSIALRDAVAAIGIPVIEVHLSNIHAREDFRRHSVIAPVAAGQISGLGVAGYLAALRAAVALAGMGGEDLAGTC</sequence>
<dbReference type="GO" id="GO:0009073">
    <property type="term" value="P:aromatic amino acid family biosynthetic process"/>
    <property type="evidence" value="ECO:0007669"/>
    <property type="project" value="UniProtKB-KW"/>
</dbReference>
<dbReference type="SUPFAM" id="SSF52304">
    <property type="entry name" value="Type II 3-dehydroquinate dehydratase"/>
    <property type="match status" value="1"/>
</dbReference>
<name>A0A4Y7RCA3_9FIRM</name>
<comment type="pathway">
    <text evidence="2 8">Metabolic intermediate biosynthesis; chorismate biosynthesis; chorismate from D-erythrose 4-phosphate and phosphoenolpyruvate: step 3/7.</text>
</comment>
<organism evidence="12 13">
    <name type="scientific">Pelotomaculum schinkii</name>
    <dbReference type="NCBI Taxonomy" id="78350"/>
    <lineage>
        <taxon>Bacteria</taxon>
        <taxon>Bacillati</taxon>
        <taxon>Bacillota</taxon>
        <taxon>Clostridia</taxon>
        <taxon>Eubacteriales</taxon>
        <taxon>Desulfotomaculaceae</taxon>
        <taxon>Pelotomaculum</taxon>
    </lineage>
</organism>
<evidence type="ECO:0000256" key="7">
    <source>
        <dbReference type="ARBA" id="ARBA00023239"/>
    </source>
</evidence>
<gene>
    <name evidence="12" type="primary">yqhS</name>
    <name evidence="8" type="synonym">aroQ</name>
    <name evidence="12" type="ORF">Psch_00177</name>
</gene>
<dbReference type="CDD" id="cd00466">
    <property type="entry name" value="DHQase_II"/>
    <property type="match status" value="1"/>
</dbReference>
<comment type="similarity">
    <text evidence="3 8">Belongs to the type-II 3-dehydroquinase family.</text>
</comment>
<dbReference type="InterPro" id="IPR001874">
    <property type="entry name" value="DHquinase_II"/>
</dbReference>
<feature type="active site" description="Proton acceptor" evidence="8 9">
    <location>
        <position position="22"/>
    </location>
</feature>